<name>A0A928V1N7_9GAMM</name>
<evidence type="ECO:0000313" key="1">
    <source>
        <dbReference type="EMBL" id="MBE8717151.1"/>
    </source>
</evidence>
<proteinExistence type="predicted"/>
<sequence length="234" mass="26297">MKKAVWGGCLLFFIFVIVGAGFQRHALACEILPLLDYSRLNGHVFIGADHKPASTENIEDLLQAASLRIERMYGEPHSRPRILIAGSVEAAERWGANDTATMHRLPWRTCIILGPEGENIDVLAHEWLHAEIQQRVGFWRFLREMPVWFDEGAALTVDYREPLLPENIALSDEEVSQVRSLVSGADFFSDNVLENYQAARLAVIPLINANTFYADLERIAAGENFSDVFSARSN</sequence>
<gene>
    <name evidence="1" type="ORF">C4F51_08115</name>
</gene>
<dbReference type="Proteomes" id="UP000652567">
    <property type="component" value="Unassembled WGS sequence"/>
</dbReference>
<evidence type="ECO:0000313" key="2">
    <source>
        <dbReference type="Proteomes" id="UP000652567"/>
    </source>
</evidence>
<dbReference type="AlphaFoldDB" id="A0A928V1N7"/>
<protein>
    <recommendedName>
        <fullName evidence="3">Peptidase MA superfamily protein</fullName>
    </recommendedName>
</protein>
<keyword evidence="2" id="KW-1185">Reference proteome</keyword>
<dbReference type="RefSeq" id="WP_193908772.1">
    <property type="nucleotide sequence ID" value="NZ_PRDL01000001.1"/>
</dbReference>
<dbReference type="EMBL" id="PRDL01000001">
    <property type="protein sequence ID" value="MBE8717151.1"/>
    <property type="molecule type" value="Genomic_DNA"/>
</dbReference>
<organism evidence="1 2">
    <name type="scientific">Cellvibrio polysaccharolyticus</name>
    <dbReference type="NCBI Taxonomy" id="2082724"/>
    <lineage>
        <taxon>Bacteria</taxon>
        <taxon>Pseudomonadati</taxon>
        <taxon>Pseudomonadota</taxon>
        <taxon>Gammaproteobacteria</taxon>
        <taxon>Cellvibrionales</taxon>
        <taxon>Cellvibrionaceae</taxon>
        <taxon>Cellvibrio</taxon>
    </lineage>
</organism>
<reference evidence="1" key="1">
    <citation type="submission" date="2018-07" db="EMBL/GenBank/DDBJ databases">
        <title>Genome assembly of strain Ka43.</title>
        <authorList>
            <person name="Kukolya J."/>
            <person name="Nagy I."/>
            <person name="Horvath B."/>
            <person name="Toth A."/>
        </authorList>
    </citation>
    <scope>NUCLEOTIDE SEQUENCE</scope>
    <source>
        <strain evidence="1">KB43</strain>
    </source>
</reference>
<comment type="caution">
    <text evidence="1">The sequence shown here is derived from an EMBL/GenBank/DDBJ whole genome shotgun (WGS) entry which is preliminary data.</text>
</comment>
<accession>A0A928V1N7</accession>
<evidence type="ECO:0008006" key="3">
    <source>
        <dbReference type="Google" id="ProtNLM"/>
    </source>
</evidence>